<feature type="domain" description="Transketolase-like pyrimidine-binding" evidence="14">
    <location>
        <begin position="344"/>
        <end position="509"/>
    </location>
</feature>
<evidence type="ECO:0000256" key="1">
    <source>
        <dbReference type="ARBA" id="ARBA00001946"/>
    </source>
</evidence>
<keyword evidence="11" id="KW-0786">Thiamine pyrophosphate</keyword>
<evidence type="ECO:0000256" key="11">
    <source>
        <dbReference type="ARBA" id="ARBA00023052"/>
    </source>
</evidence>
<evidence type="ECO:0000256" key="10">
    <source>
        <dbReference type="ARBA" id="ARBA00022977"/>
    </source>
</evidence>
<dbReference type="InterPro" id="IPR009014">
    <property type="entry name" value="Transketo_C/PFOR_II"/>
</dbReference>
<evidence type="ECO:0000256" key="6">
    <source>
        <dbReference type="ARBA" id="ARBA00013150"/>
    </source>
</evidence>
<dbReference type="GO" id="GO:0016114">
    <property type="term" value="P:terpenoid biosynthetic process"/>
    <property type="evidence" value="ECO:0007669"/>
    <property type="project" value="InterPro"/>
</dbReference>
<proteinExistence type="inferred from homology"/>
<comment type="cofactor">
    <cofactor evidence="1">
        <name>Mg(2+)</name>
        <dbReference type="ChEBI" id="CHEBI:18420"/>
    </cofactor>
</comment>
<dbReference type="GO" id="GO:0046872">
    <property type="term" value="F:metal ion binding"/>
    <property type="evidence" value="ECO:0007669"/>
    <property type="project" value="UniProtKB-KW"/>
</dbReference>
<dbReference type="PANTHER" id="PTHR43322">
    <property type="entry name" value="1-D-DEOXYXYLULOSE 5-PHOSPHATE SYNTHASE-RELATED"/>
    <property type="match status" value="1"/>
</dbReference>
<comment type="cofactor">
    <cofactor evidence="2">
        <name>thiamine diphosphate</name>
        <dbReference type="ChEBI" id="CHEBI:58937"/>
    </cofactor>
</comment>
<evidence type="ECO:0000256" key="8">
    <source>
        <dbReference type="ARBA" id="ARBA00022723"/>
    </source>
</evidence>
<evidence type="ECO:0000256" key="5">
    <source>
        <dbReference type="ARBA" id="ARBA00011738"/>
    </source>
</evidence>
<dbReference type="NCBIfam" id="TIGR00204">
    <property type="entry name" value="dxs"/>
    <property type="match status" value="1"/>
</dbReference>
<evidence type="ECO:0000256" key="4">
    <source>
        <dbReference type="ARBA" id="ARBA00011081"/>
    </source>
</evidence>
<organism evidence="15">
    <name type="scientific">hydrothermal vent metagenome</name>
    <dbReference type="NCBI Taxonomy" id="652676"/>
    <lineage>
        <taxon>unclassified sequences</taxon>
        <taxon>metagenomes</taxon>
        <taxon>ecological metagenomes</taxon>
    </lineage>
</organism>
<evidence type="ECO:0000256" key="13">
    <source>
        <dbReference type="SAM" id="MobiDB-lite"/>
    </source>
</evidence>
<evidence type="ECO:0000256" key="3">
    <source>
        <dbReference type="ARBA" id="ARBA00004980"/>
    </source>
</evidence>
<dbReference type="Pfam" id="PF13292">
    <property type="entry name" value="DXP_synthase_N"/>
    <property type="match status" value="1"/>
</dbReference>
<dbReference type="Gene3D" id="3.40.50.920">
    <property type="match status" value="1"/>
</dbReference>
<dbReference type="InterPro" id="IPR033248">
    <property type="entry name" value="Transketolase_C"/>
</dbReference>
<accession>A0A3B0T0Q4</accession>
<feature type="region of interest" description="Disordered" evidence="13">
    <location>
        <begin position="1"/>
        <end position="33"/>
    </location>
</feature>
<dbReference type="Gene3D" id="3.40.50.970">
    <property type="match status" value="2"/>
</dbReference>
<keyword evidence="12" id="KW-0414">Isoprene biosynthesis</keyword>
<reference evidence="15" key="1">
    <citation type="submission" date="2018-06" db="EMBL/GenBank/DDBJ databases">
        <authorList>
            <person name="Zhirakovskaya E."/>
        </authorList>
    </citation>
    <scope>NUCLEOTIDE SEQUENCE</scope>
</reference>
<dbReference type="InterPro" id="IPR029061">
    <property type="entry name" value="THDP-binding"/>
</dbReference>
<evidence type="ECO:0000259" key="14">
    <source>
        <dbReference type="SMART" id="SM00861"/>
    </source>
</evidence>
<dbReference type="PANTHER" id="PTHR43322:SF5">
    <property type="entry name" value="1-DEOXY-D-XYLULOSE-5-PHOSPHATE SYNTHASE, CHLOROPLASTIC"/>
    <property type="match status" value="1"/>
</dbReference>
<dbReference type="SUPFAM" id="SSF52518">
    <property type="entry name" value="Thiamin diphosphate-binding fold (THDP-binding)"/>
    <property type="match status" value="2"/>
</dbReference>
<evidence type="ECO:0000313" key="15">
    <source>
        <dbReference type="EMBL" id="VAW05949.1"/>
    </source>
</evidence>
<comment type="similarity">
    <text evidence="4">Belongs to the transketolase family. DXPS subfamily.</text>
</comment>
<dbReference type="GO" id="GO:0005829">
    <property type="term" value="C:cytosol"/>
    <property type="evidence" value="ECO:0007669"/>
    <property type="project" value="TreeGrafter"/>
</dbReference>
<dbReference type="EC" id="2.2.1.7" evidence="6"/>
<dbReference type="UniPathway" id="UPA00064">
    <property type="reaction ID" value="UER00091"/>
</dbReference>
<feature type="non-terminal residue" evidence="15">
    <location>
        <position position="1"/>
    </location>
</feature>
<keyword evidence="7 15" id="KW-0808">Transferase</keyword>
<evidence type="ECO:0000256" key="12">
    <source>
        <dbReference type="ARBA" id="ARBA00023229"/>
    </source>
</evidence>
<dbReference type="AlphaFoldDB" id="A0A3B0T0Q4"/>
<dbReference type="CDD" id="cd02007">
    <property type="entry name" value="TPP_DXS"/>
    <property type="match status" value="1"/>
</dbReference>
<keyword evidence="10" id="KW-0784">Thiamine biosynthesis</keyword>
<comment type="subunit">
    <text evidence="5">Homodimer.</text>
</comment>
<dbReference type="GO" id="GO:0008661">
    <property type="term" value="F:1-deoxy-D-xylulose-5-phosphate synthase activity"/>
    <property type="evidence" value="ECO:0007669"/>
    <property type="project" value="UniProtKB-EC"/>
</dbReference>
<gene>
    <name evidence="15" type="ORF">MNBD_ACTINO01-2294</name>
</gene>
<comment type="pathway">
    <text evidence="3">Metabolic intermediate biosynthesis; 1-deoxy-D-xylulose 5-phosphate biosynthesis; 1-deoxy-D-xylulose 5-phosphate from D-glyceraldehyde 3-phosphate and pyruvate: step 1/1.</text>
</comment>
<keyword evidence="8" id="KW-0479">Metal-binding</keyword>
<dbReference type="SUPFAM" id="SSF52922">
    <property type="entry name" value="TK C-terminal domain-like"/>
    <property type="match status" value="1"/>
</dbReference>
<dbReference type="InterPro" id="IPR049557">
    <property type="entry name" value="Transketolase_CS"/>
</dbReference>
<protein>
    <recommendedName>
        <fullName evidence="6">1-deoxy-D-xylulose-5-phosphate synthase</fullName>
        <ecNumber evidence="6">2.2.1.7</ecNumber>
    </recommendedName>
</protein>
<name>A0A3B0T0Q4_9ZZZZ</name>
<dbReference type="GO" id="GO:0009228">
    <property type="term" value="P:thiamine biosynthetic process"/>
    <property type="evidence" value="ECO:0007669"/>
    <property type="project" value="UniProtKB-KW"/>
</dbReference>
<evidence type="ECO:0000256" key="9">
    <source>
        <dbReference type="ARBA" id="ARBA00022842"/>
    </source>
</evidence>
<dbReference type="PROSITE" id="PS00801">
    <property type="entry name" value="TRANSKETOLASE_1"/>
    <property type="match status" value="1"/>
</dbReference>
<dbReference type="GO" id="GO:0019288">
    <property type="term" value="P:isopentenyl diphosphate biosynthetic process, methylerythritol 4-phosphate pathway"/>
    <property type="evidence" value="ECO:0007669"/>
    <property type="project" value="TreeGrafter"/>
</dbReference>
<dbReference type="InterPro" id="IPR005475">
    <property type="entry name" value="Transketolase-like_Pyr-bd"/>
</dbReference>
<dbReference type="Pfam" id="PF02780">
    <property type="entry name" value="Transketolase_C"/>
    <property type="match status" value="1"/>
</dbReference>
<sequence length="649" mass="69885">VEVPPSNGYPSPVAHSHDGRHYSGVPHMESRPGERSTMYLEHIDGPADLRRLDYDELDELATEIRLLLVEAVTAHGGHLGSNLGVVELTLALHRVFDSPHDLILWDTGHQAYVHKIVTGRRDRFAHLREEGGLSGYPSSSESEHDVIENSHASTVLSYAYGLATARQLDTVEEDPGRIVAIIGDGSMTGGMAFEGLNNLGHSGRDVTIVLNDNGRSYAPTVSKLGESLVRIRSNPIYMRRQRKLESIAHSLPKVGRVAERSISATKAAIRQFWEPPAFFEDLGVRYLGPFDGHDIETVEKALDNAAQFDGPSLVHVLTRKGRGYAPAENDTIKLMHDTGSIKDGSYTAAFMETLCKLGEEHPNVVAVTAAMPDSTGVLAFSDRFPDRCFDVGIAEQHAVTAAAGMALGGLIPVVALYSTFLTRAIDQVNLDVGLLGQHVVFCLDRAGITGDDGPSHHGILDMVLCTKVPGMTVMAPSSYQELQVMMVDAVELCDGPVSIRWPKTAAVMAGEHDVGAGLEARKARKGSGDRVCIIGVGKMLAPAIEAAEILVDDGIDATVWDPRIVKPLDPTMLQDAAQHAVVVTIEDGFREGGAGTGIQTALEDLEARCRIEVMGVPIEYIQHAAPDVILARMGLDASGIVETVRRIAL</sequence>
<evidence type="ECO:0000256" key="2">
    <source>
        <dbReference type="ARBA" id="ARBA00001964"/>
    </source>
</evidence>
<dbReference type="Pfam" id="PF02779">
    <property type="entry name" value="Transket_pyr"/>
    <property type="match status" value="1"/>
</dbReference>
<dbReference type="EMBL" id="UOEI01000446">
    <property type="protein sequence ID" value="VAW05949.1"/>
    <property type="molecule type" value="Genomic_DNA"/>
</dbReference>
<dbReference type="InterPro" id="IPR005477">
    <property type="entry name" value="Dxylulose-5-P_synthase"/>
</dbReference>
<dbReference type="CDD" id="cd07033">
    <property type="entry name" value="TPP_PYR_DXS_TK_like"/>
    <property type="match status" value="1"/>
</dbReference>
<keyword evidence="9" id="KW-0460">Magnesium</keyword>
<dbReference type="SMART" id="SM00861">
    <property type="entry name" value="Transket_pyr"/>
    <property type="match status" value="1"/>
</dbReference>
<evidence type="ECO:0000256" key="7">
    <source>
        <dbReference type="ARBA" id="ARBA00022679"/>
    </source>
</evidence>
<dbReference type="HAMAP" id="MF_00315">
    <property type="entry name" value="DXP_synth"/>
    <property type="match status" value="1"/>
</dbReference>
<dbReference type="NCBIfam" id="NF003933">
    <property type="entry name" value="PRK05444.2-2"/>
    <property type="match status" value="1"/>
</dbReference>